<organism evidence="1">
    <name type="scientific">Old quarry swamp virus</name>
    <dbReference type="NCBI Taxonomy" id="2485876"/>
    <lineage>
        <taxon>Viruses</taxon>
        <taxon>Riboviria</taxon>
    </lineage>
</organism>
<sequence length="787" mass="90821">MGDKDYFNHCLDLILNARPETIKLLIESPMSNVKLIERSAKCVKDPNPLASAMANMSLKYPLSIDKDKAVEHHMPTRFFPKDPRAREDTHYHGRILCSLKAVEWWVNQSQVPNEGTQEVIDILMEQPRKEVATYSGINWGETSVNWGPPNLERRRVATRETVVNIDPGIRDQALLQTMMPDFTTPYQLIPEDILVKVREVMQRGLSIKFSLSTQIRYLLNSMDPRKRVLPVLPGSLEVYTPIKHAMIHNNFVITRLSLTIEDKGEEMTKHMKTIALVARHIFHKRQATIDKLYTVFSRATFNGIRIPTALENPLVQESGDVKWLKALLNMRINSETTYNGLRTSPLPAKVRAHPMTNTVGTKFIVYNGQESVNFSYYDIRGTFIHNGQILESLTCNFTDTVALRNLISEVAVYCRWEMQETTSRSYIAMKQEVRDKAYKSPHEFIICSARELSNAVKSIPSRAGVLRLELHSEYALAELQGASIDDDGNIRSKFTNQSVPLSPIGESDPILPMDFFSQSSIVNDYLDLKRMIQRKIEYYIYNHKTLTSKINDGNYSWENSAVVRYIPEIDRAQLSLTCRQLLYVETGCRELEAFYYLFAYPTPSMAAGERRLEYRVGPFLIDLLAKKGILVYEQHSSTYLLFNDPLVKREMIEVGRVLNCLLDGFRLYEGVNPELAIRPINWLERHRERIEHGAFFQTYVRGTGYIAERDESVSHSREQTENRQILARNKWVEELHEGGLLTRKRPLINEVDEDVDEQNKRARVDEIADFEMMEDADYGFDYNFNDD</sequence>
<dbReference type="EMBL" id="MK026597">
    <property type="protein sequence ID" value="AYP67574.1"/>
    <property type="molecule type" value="Genomic_RNA"/>
</dbReference>
<evidence type="ECO:0000313" key="1">
    <source>
        <dbReference type="EMBL" id="AYP67574.1"/>
    </source>
</evidence>
<name>A0A3G3BTS8_9VIRU</name>
<proteinExistence type="predicted"/>
<accession>A0A3G3BTS8</accession>
<reference evidence="1" key="1">
    <citation type="submission" date="2018-10" db="EMBL/GenBank/DDBJ databases">
        <title>Extensive Diversity of RNA Viruses in Australian Ticks.</title>
        <authorList>
            <person name="Harvey E."/>
            <person name="Rose K."/>
            <person name="Eden J.-S."/>
            <person name="Lo N."/>
            <person name="Abeyasuriya T."/>
            <person name="Shi M."/>
            <person name="Doggett S.L."/>
            <person name="Holmes E.C."/>
        </authorList>
    </citation>
    <scope>NUCLEOTIDE SEQUENCE</scope>
</reference>
<protein>
    <submittedName>
        <fullName evidence="1">PB2</fullName>
    </submittedName>
</protein>